<evidence type="ECO:0000313" key="1">
    <source>
        <dbReference type="EMBL" id="JAD56752.1"/>
    </source>
</evidence>
<dbReference type="EMBL" id="GBRH01241143">
    <property type="protein sequence ID" value="JAD56752.1"/>
    <property type="molecule type" value="Transcribed_RNA"/>
</dbReference>
<reference evidence="1" key="1">
    <citation type="submission" date="2014-09" db="EMBL/GenBank/DDBJ databases">
        <authorList>
            <person name="Magalhaes I.L.F."/>
            <person name="Oliveira U."/>
            <person name="Santos F.R."/>
            <person name="Vidigal T.H.D.A."/>
            <person name="Brescovit A.D."/>
            <person name="Santos A.J."/>
        </authorList>
    </citation>
    <scope>NUCLEOTIDE SEQUENCE</scope>
    <source>
        <tissue evidence="1">Shoot tissue taken approximately 20 cm above the soil surface</tissue>
    </source>
</reference>
<proteinExistence type="predicted"/>
<protein>
    <submittedName>
        <fullName evidence="1">Uncharacterized protein</fullName>
    </submittedName>
</protein>
<reference evidence="1" key="2">
    <citation type="journal article" date="2015" name="Data Brief">
        <title>Shoot transcriptome of the giant reed, Arundo donax.</title>
        <authorList>
            <person name="Barrero R.A."/>
            <person name="Guerrero F.D."/>
            <person name="Moolhuijzen P."/>
            <person name="Goolsby J.A."/>
            <person name="Tidwell J."/>
            <person name="Bellgard S.E."/>
            <person name="Bellgard M.I."/>
        </authorList>
    </citation>
    <scope>NUCLEOTIDE SEQUENCE</scope>
    <source>
        <tissue evidence="1">Shoot tissue taken approximately 20 cm above the soil surface</tissue>
    </source>
</reference>
<accession>A0A0A9BBR9</accession>
<organism evidence="1">
    <name type="scientific">Arundo donax</name>
    <name type="common">Giant reed</name>
    <name type="synonym">Donax arundinaceus</name>
    <dbReference type="NCBI Taxonomy" id="35708"/>
    <lineage>
        <taxon>Eukaryota</taxon>
        <taxon>Viridiplantae</taxon>
        <taxon>Streptophyta</taxon>
        <taxon>Embryophyta</taxon>
        <taxon>Tracheophyta</taxon>
        <taxon>Spermatophyta</taxon>
        <taxon>Magnoliopsida</taxon>
        <taxon>Liliopsida</taxon>
        <taxon>Poales</taxon>
        <taxon>Poaceae</taxon>
        <taxon>PACMAD clade</taxon>
        <taxon>Arundinoideae</taxon>
        <taxon>Arundineae</taxon>
        <taxon>Arundo</taxon>
    </lineage>
</organism>
<sequence>MNTSLVARNPSSSSSKEPLTRACAWTCLPSCAAFLAATRSSTQP</sequence>
<name>A0A0A9BBR9_ARUDO</name>
<dbReference type="AlphaFoldDB" id="A0A0A9BBR9"/>